<evidence type="ECO:0000313" key="10">
    <source>
        <dbReference type="EMBL" id="RTE10811.1"/>
    </source>
</evidence>
<feature type="domain" description="Spore germination protein N-terminal" evidence="9">
    <location>
        <begin position="23"/>
        <end position="196"/>
    </location>
</feature>
<dbReference type="GO" id="GO:0016020">
    <property type="term" value="C:membrane"/>
    <property type="evidence" value="ECO:0007669"/>
    <property type="project" value="UniProtKB-SubCell"/>
</dbReference>
<dbReference type="RefSeq" id="WP_126140273.1">
    <property type="nucleotide sequence ID" value="NZ_RXHU01000015.1"/>
</dbReference>
<dbReference type="InterPro" id="IPR057336">
    <property type="entry name" value="GerAC_N"/>
</dbReference>
<organism evidence="10 11">
    <name type="scientific">Paenibacillus whitsoniae</name>
    <dbReference type="NCBI Taxonomy" id="2496558"/>
    <lineage>
        <taxon>Bacteria</taxon>
        <taxon>Bacillati</taxon>
        <taxon>Bacillota</taxon>
        <taxon>Bacilli</taxon>
        <taxon>Bacillales</taxon>
        <taxon>Paenibacillaceae</taxon>
        <taxon>Paenibacillus</taxon>
    </lineage>
</organism>
<accession>A0A430JID6</accession>
<comment type="similarity">
    <text evidence="2">Belongs to the GerABKC lipoprotein family.</text>
</comment>
<sequence>MAPAVYRFVLSAGMLILLTGCWDRSELPSKGFVMGVALDRTDDGQFEMTTQVFKPSQGLVGMRTSDKSTVNIVTHNHTLSKAIRDIPIHLGRKTMWGHARILIISEQLAREHNVLETLDFFYRDHEPRLTTSLVIAKGKASKYLEIKPLIENTISQQFHQSSDAADMNSSKTINTNLLDLGLQLKSQVGNATVPYLYLTEDHDVAATNVAGVALLKKGVMVGLMKPFYVESLQMLQNNFNSGMVAVACPHDNKKEEAVEVLFLSSAWKPVIVPDQPLRTHIAIKADVALLEAACTKLETQEDEQRFKEKIEDNIRKQVLEMLTWLQRNKFDALGLGNKVYQQNPALWKKWKPNWEDRFAESEFSVNVSVHLSTTGTSIGKPT</sequence>
<dbReference type="InterPro" id="IPR008844">
    <property type="entry name" value="Spore_GerAC-like"/>
</dbReference>
<evidence type="ECO:0000259" key="9">
    <source>
        <dbReference type="Pfam" id="PF25198"/>
    </source>
</evidence>
<keyword evidence="7" id="KW-0449">Lipoprotein</keyword>
<keyword evidence="11" id="KW-1185">Reference proteome</keyword>
<dbReference type="Proteomes" id="UP000276128">
    <property type="component" value="Unassembled WGS sequence"/>
</dbReference>
<dbReference type="OrthoDB" id="2569624at2"/>
<evidence type="ECO:0000256" key="7">
    <source>
        <dbReference type="ARBA" id="ARBA00023288"/>
    </source>
</evidence>
<keyword evidence="5" id="KW-0472">Membrane</keyword>
<evidence type="ECO:0000256" key="1">
    <source>
        <dbReference type="ARBA" id="ARBA00004635"/>
    </source>
</evidence>
<comment type="subcellular location">
    <subcellularLocation>
        <location evidence="1">Membrane</location>
        <topology evidence="1">Lipid-anchor</topology>
    </subcellularLocation>
</comment>
<evidence type="ECO:0000256" key="2">
    <source>
        <dbReference type="ARBA" id="ARBA00007886"/>
    </source>
</evidence>
<evidence type="ECO:0000256" key="6">
    <source>
        <dbReference type="ARBA" id="ARBA00023139"/>
    </source>
</evidence>
<feature type="domain" description="Spore germination GerAC-like C-terminal" evidence="8">
    <location>
        <begin position="211"/>
        <end position="375"/>
    </location>
</feature>
<dbReference type="Pfam" id="PF05504">
    <property type="entry name" value="Spore_GerAC"/>
    <property type="match status" value="1"/>
</dbReference>
<evidence type="ECO:0000256" key="4">
    <source>
        <dbReference type="ARBA" id="ARBA00022729"/>
    </source>
</evidence>
<dbReference type="Pfam" id="PF25198">
    <property type="entry name" value="Spore_GerAC_N"/>
    <property type="match status" value="1"/>
</dbReference>
<dbReference type="AlphaFoldDB" id="A0A430JID6"/>
<dbReference type="InterPro" id="IPR046953">
    <property type="entry name" value="Spore_GerAC-like_C"/>
</dbReference>
<dbReference type="PANTHER" id="PTHR35789">
    <property type="entry name" value="SPORE GERMINATION PROTEIN B3"/>
    <property type="match status" value="1"/>
</dbReference>
<proteinExistence type="inferred from homology"/>
<evidence type="ECO:0000256" key="5">
    <source>
        <dbReference type="ARBA" id="ARBA00023136"/>
    </source>
</evidence>
<name>A0A430JID6_9BACL</name>
<dbReference type="PANTHER" id="PTHR35789:SF1">
    <property type="entry name" value="SPORE GERMINATION PROTEIN B3"/>
    <property type="match status" value="1"/>
</dbReference>
<dbReference type="GO" id="GO:0009847">
    <property type="term" value="P:spore germination"/>
    <property type="evidence" value="ECO:0007669"/>
    <property type="project" value="InterPro"/>
</dbReference>
<dbReference type="PROSITE" id="PS51257">
    <property type="entry name" value="PROKAR_LIPOPROTEIN"/>
    <property type="match status" value="1"/>
</dbReference>
<keyword evidence="6" id="KW-0564">Palmitate</keyword>
<dbReference type="Gene3D" id="6.20.190.10">
    <property type="entry name" value="Nutrient germinant receptor protein C, domain 1"/>
    <property type="match status" value="1"/>
</dbReference>
<dbReference type="NCBIfam" id="TIGR02887">
    <property type="entry name" value="spore_ger_x_C"/>
    <property type="match status" value="1"/>
</dbReference>
<dbReference type="Gene3D" id="3.30.300.210">
    <property type="entry name" value="Nutrient germinant receptor protein C, domain 3"/>
    <property type="match status" value="1"/>
</dbReference>
<keyword evidence="3" id="KW-0309">Germination</keyword>
<evidence type="ECO:0000256" key="3">
    <source>
        <dbReference type="ARBA" id="ARBA00022544"/>
    </source>
</evidence>
<keyword evidence="4" id="KW-0732">Signal</keyword>
<protein>
    <submittedName>
        <fullName evidence="10">Ger(X)C family spore germination protein</fullName>
    </submittedName>
</protein>
<reference evidence="10 11" key="1">
    <citation type="submission" date="2018-12" db="EMBL/GenBank/DDBJ databases">
        <title>Bacillus ochoae sp. nov., Paenibacillus whitsoniae sp. nov., Paenibacillus spiritus sp. nov. Isolated from the Mars Exploration Rover during spacecraft assembly.</title>
        <authorList>
            <person name="Seuylemezian A."/>
            <person name="Vaishampayan P."/>
        </authorList>
    </citation>
    <scope>NUCLEOTIDE SEQUENCE [LARGE SCALE GENOMIC DNA]</scope>
    <source>
        <strain evidence="10 11">MER 54</strain>
    </source>
</reference>
<gene>
    <name evidence="10" type="ORF">EJQ19_05960</name>
</gene>
<dbReference type="EMBL" id="RXHU01000015">
    <property type="protein sequence ID" value="RTE10811.1"/>
    <property type="molecule type" value="Genomic_DNA"/>
</dbReference>
<evidence type="ECO:0000313" key="11">
    <source>
        <dbReference type="Proteomes" id="UP000276128"/>
    </source>
</evidence>
<comment type="caution">
    <text evidence="10">The sequence shown here is derived from an EMBL/GenBank/DDBJ whole genome shotgun (WGS) entry which is preliminary data.</text>
</comment>
<evidence type="ECO:0000259" key="8">
    <source>
        <dbReference type="Pfam" id="PF05504"/>
    </source>
</evidence>
<dbReference type="InterPro" id="IPR038501">
    <property type="entry name" value="Spore_GerAC_C_sf"/>
</dbReference>